<dbReference type="RefSeq" id="WP_125650701.1">
    <property type="nucleotide sequence ID" value="NZ_JBHTOH010000002.1"/>
</dbReference>
<evidence type="ECO:0000259" key="1">
    <source>
        <dbReference type="PROSITE" id="PS50943"/>
    </source>
</evidence>
<dbReference type="PANTHER" id="PTHR37038">
    <property type="entry name" value="TRANSCRIPTIONAL REGULATOR-RELATED"/>
    <property type="match status" value="1"/>
</dbReference>
<gene>
    <name evidence="2" type="ORF">ACFQ4R_00035</name>
</gene>
<dbReference type="SUPFAM" id="SSF47413">
    <property type="entry name" value="lambda repressor-like DNA-binding domains"/>
    <property type="match status" value="1"/>
</dbReference>
<dbReference type="Proteomes" id="UP001597191">
    <property type="component" value="Unassembled WGS sequence"/>
</dbReference>
<accession>A0ABW4BIH5</accession>
<evidence type="ECO:0000313" key="3">
    <source>
        <dbReference type="Proteomes" id="UP001597191"/>
    </source>
</evidence>
<dbReference type="EMBL" id="JBHTOH010000002">
    <property type="protein sequence ID" value="MFD1410025.1"/>
    <property type="molecule type" value="Genomic_DNA"/>
</dbReference>
<dbReference type="Gene3D" id="1.10.260.40">
    <property type="entry name" value="lambda repressor-like DNA-binding domains"/>
    <property type="match status" value="1"/>
</dbReference>
<name>A0ABW4BIH5_9LACO</name>
<dbReference type="Pfam" id="PF01381">
    <property type="entry name" value="HTH_3"/>
    <property type="match status" value="1"/>
</dbReference>
<keyword evidence="3" id="KW-1185">Reference proteome</keyword>
<sequence>MTHIGQTIADLRQERNLSQAELAVDILSSAQLSKAERGLTDLSGTKLVMLLGRLHITPREFFR</sequence>
<organism evidence="2 3">
    <name type="scientific">Lapidilactobacillus gannanensis</name>
    <dbReference type="NCBI Taxonomy" id="2486002"/>
    <lineage>
        <taxon>Bacteria</taxon>
        <taxon>Bacillati</taxon>
        <taxon>Bacillota</taxon>
        <taxon>Bacilli</taxon>
        <taxon>Lactobacillales</taxon>
        <taxon>Lactobacillaceae</taxon>
        <taxon>Lapidilactobacillus</taxon>
    </lineage>
</organism>
<dbReference type="CDD" id="cd00093">
    <property type="entry name" value="HTH_XRE"/>
    <property type="match status" value="1"/>
</dbReference>
<dbReference type="SMART" id="SM00530">
    <property type="entry name" value="HTH_XRE"/>
    <property type="match status" value="1"/>
</dbReference>
<proteinExistence type="predicted"/>
<reference evidence="3" key="1">
    <citation type="journal article" date="2019" name="Int. J. Syst. Evol. Microbiol.">
        <title>The Global Catalogue of Microorganisms (GCM) 10K type strain sequencing project: providing services to taxonomists for standard genome sequencing and annotation.</title>
        <authorList>
            <consortium name="The Broad Institute Genomics Platform"/>
            <consortium name="The Broad Institute Genome Sequencing Center for Infectious Disease"/>
            <person name="Wu L."/>
            <person name="Ma J."/>
        </authorList>
    </citation>
    <scope>NUCLEOTIDE SEQUENCE [LARGE SCALE GENOMIC DNA]</scope>
    <source>
        <strain evidence="3">CCM 8937</strain>
    </source>
</reference>
<dbReference type="InterPro" id="IPR001387">
    <property type="entry name" value="Cro/C1-type_HTH"/>
</dbReference>
<dbReference type="PROSITE" id="PS50943">
    <property type="entry name" value="HTH_CROC1"/>
    <property type="match status" value="1"/>
</dbReference>
<comment type="caution">
    <text evidence="2">The sequence shown here is derived from an EMBL/GenBank/DDBJ whole genome shotgun (WGS) entry which is preliminary data.</text>
</comment>
<dbReference type="InterPro" id="IPR053163">
    <property type="entry name" value="HTH-type_regulator_Rgg"/>
</dbReference>
<feature type="domain" description="HTH cro/C1-type" evidence="1">
    <location>
        <begin position="8"/>
        <end position="61"/>
    </location>
</feature>
<protein>
    <submittedName>
        <fullName evidence="2">Helix-turn-helix domain-containing protein</fullName>
    </submittedName>
</protein>
<evidence type="ECO:0000313" key="2">
    <source>
        <dbReference type="EMBL" id="MFD1410025.1"/>
    </source>
</evidence>
<dbReference type="InterPro" id="IPR010982">
    <property type="entry name" value="Lambda_DNA-bd_dom_sf"/>
</dbReference>